<dbReference type="GO" id="GO:0016114">
    <property type="term" value="P:terpenoid biosynthetic process"/>
    <property type="evidence" value="ECO:0007669"/>
    <property type="project" value="UniProtKB-UniRule"/>
</dbReference>
<evidence type="ECO:0000256" key="1">
    <source>
        <dbReference type="ARBA" id="ARBA00009684"/>
    </source>
</evidence>
<evidence type="ECO:0000259" key="11">
    <source>
        <dbReference type="Pfam" id="PF08544"/>
    </source>
</evidence>
<dbReference type="Gene3D" id="3.30.70.890">
    <property type="entry name" value="GHMP kinase, C-terminal domain"/>
    <property type="match status" value="1"/>
</dbReference>
<evidence type="ECO:0000256" key="6">
    <source>
        <dbReference type="ARBA" id="ARBA00022777"/>
    </source>
</evidence>
<evidence type="ECO:0000256" key="3">
    <source>
        <dbReference type="ARBA" id="ARBA00017473"/>
    </source>
</evidence>
<feature type="active site" evidence="9">
    <location>
        <position position="19"/>
    </location>
</feature>
<dbReference type="InterPro" id="IPR013750">
    <property type="entry name" value="GHMP_kinase_C_dom"/>
</dbReference>
<dbReference type="InterPro" id="IPR036554">
    <property type="entry name" value="GHMP_kinase_C_sf"/>
</dbReference>
<dbReference type="Gene3D" id="3.30.230.10">
    <property type="match status" value="1"/>
</dbReference>
<dbReference type="GO" id="GO:0050515">
    <property type="term" value="F:4-(cytidine 5'-diphospho)-2-C-methyl-D-erythritol kinase activity"/>
    <property type="evidence" value="ECO:0007669"/>
    <property type="project" value="UniProtKB-UniRule"/>
</dbReference>
<dbReference type="NCBIfam" id="TIGR00154">
    <property type="entry name" value="ispE"/>
    <property type="match status" value="1"/>
</dbReference>
<dbReference type="STRING" id="161899.CSING_04765"/>
<dbReference type="InterPro" id="IPR014721">
    <property type="entry name" value="Ribsml_uS5_D2-typ_fold_subgr"/>
</dbReference>
<dbReference type="HAMAP" id="MF_00061">
    <property type="entry name" value="IspE"/>
    <property type="match status" value="1"/>
</dbReference>
<accession>A0A0B6EZX5</accession>
<feature type="domain" description="GHMP kinase C-terminal" evidence="11">
    <location>
        <begin position="221"/>
        <end position="292"/>
    </location>
</feature>
<evidence type="ECO:0000313" key="13">
    <source>
        <dbReference type="Proteomes" id="UP000031890"/>
    </source>
</evidence>
<dbReference type="PANTHER" id="PTHR43527:SF2">
    <property type="entry name" value="4-DIPHOSPHOCYTIDYL-2-C-METHYL-D-ERYTHRITOL KINASE, CHLOROPLASTIC"/>
    <property type="match status" value="1"/>
</dbReference>
<name>A0A0B6EZX5_9CORY</name>
<reference evidence="12 13" key="1">
    <citation type="journal article" date="2015" name="Genome Announc.">
        <title>Complete Genome Sequence and Annotation of Corynebacterium singulare DSM 44357, Isolated from a Human Semen Specimen.</title>
        <authorList>
            <person name="Merten M."/>
            <person name="Brinkrolf K."/>
            <person name="Albersmeier A."/>
            <person name="Kutter Y."/>
            <person name="Ruckert C."/>
            <person name="Tauch A."/>
        </authorList>
    </citation>
    <scope>NUCLEOTIDE SEQUENCE [LARGE SCALE GENOMIC DNA]</scope>
    <source>
        <strain evidence="12">IBS B52218</strain>
    </source>
</reference>
<dbReference type="UniPathway" id="UPA00056">
    <property type="reaction ID" value="UER00094"/>
</dbReference>
<protein>
    <recommendedName>
        <fullName evidence="3 9">4-diphosphocytidyl-2-C-methyl-D-erythritol kinase</fullName>
        <shortName evidence="9">CMK</shortName>
        <ecNumber evidence="2 9">2.7.1.148</ecNumber>
    </recommendedName>
    <alternativeName>
        <fullName evidence="8 9">4-(cytidine-5'-diphospho)-2-C-methyl-D-erythritol kinase</fullName>
    </alternativeName>
</protein>
<keyword evidence="7 9" id="KW-0067">ATP-binding</keyword>
<evidence type="ECO:0000313" key="12">
    <source>
        <dbReference type="EMBL" id="AJI78494.1"/>
    </source>
</evidence>
<evidence type="ECO:0000256" key="7">
    <source>
        <dbReference type="ARBA" id="ARBA00022840"/>
    </source>
</evidence>
<comment type="catalytic activity">
    <reaction evidence="9">
        <text>4-CDP-2-C-methyl-D-erythritol + ATP = 4-CDP-2-C-methyl-D-erythritol 2-phosphate + ADP + H(+)</text>
        <dbReference type="Rhea" id="RHEA:18437"/>
        <dbReference type="ChEBI" id="CHEBI:15378"/>
        <dbReference type="ChEBI" id="CHEBI:30616"/>
        <dbReference type="ChEBI" id="CHEBI:57823"/>
        <dbReference type="ChEBI" id="CHEBI:57919"/>
        <dbReference type="ChEBI" id="CHEBI:456216"/>
        <dbReference type="EC" id="2.7.1.148"/>
    </reaction>
</comment>
<dbReference type="HOGENOM" id="CLU_053057_1_1_11"/>
<comment type="similarity">
    <text evidence="1 9">Belongs to the GHMP kinase family. IspE subfamily.</text>
</comment>
<dbReference type="GO" id="GO:0005524">
    <property type="term" value="F:ATP binding"/>
    <property type="evidence" value="ECO:0007669"/>
    <property type="project" value="UniProtKB-UniRule"/>
</dbReference>
<keyword evidence="6 9" id="KW-0418">Kinase</keyword>
<dbReference type="InterPro" id="IPR020568">
    <property type="entry name" value="Ribosomal_Su5_D2-typ_SF"/>
</dbReference>
<gene>
    <name evidence="9 12" type="primary">ispE</name>
    <name evidence="12" type="ORF">CSING_04765</name>
</gene>
<keyword evidence="5 9" id="KW-0547">Nucleotide-binding</keyword>
<dbReference type="InterPro" id="IPR004424">
    <property type="entry name" value="IspE"/>
</dbReference>
<dbReference type="InterPro" id="IPR006204">
    <property type="entry name" value="GHMP_kinase_N_dom"/>
</dbReference>
<dbReference type="SUPFAM" id="SSF54211">
    <property type="entry name" value="Ribosomal protein S5 domain 2-like"/>
    <property type="match status" value="1"/>
</dbReference>
<keyword evidence="4 9" id="KW-0808">Transferase</keyword>
<dbReference type="NCBIfam" id="NF002870">
    <property type="entry name" value="PRK03188.1"/>
    <property type="match status" value="1"/>
</dbReference>
<proteinExistence type="inferred from homology"/>
<dbReference type="EC" id="2.7.1.148" evidence="2 9"/>
<dbReference type="SUPFAM" id="SSF55060">
    <property type="entry name" value="GHMP Kinase, C-terminal domain"/>
    <property type="match status" value="1"/>
</dbReference>
<dbReference type="KEGG" id="csx:CSING_04765"/>
<dbReference type="GO" id="GO:0019288">
    <property type="term" value="P:isopentenyl diphosphate biosynthetic process, methylerythritol 4-phosphate pathway"/>
    <property type="evidence" value="ECO:0007669"/>
    <property type="project" value="UniProtKB-UniRule"/>
</dbReference>
<evidence type="ECO:0000256" key="9">
    <source>
        <dbReference type="HAMAP-Rule" id="MF_00061"/>
    </source>
</evidence>
<dbReference type="PIRSF" id="PIRSF010376">
    <property type="entry name" value="IspE"/>
    <property type="match status" value="1"/>
</dbReference>
<evidence type="ECO:0000259" key="10">
    <source>
        <dbReference type="Pfam" id="PF00288"/>
    </source>
</evidence>
<dbReference type="PANTHER" id="PTHR43527">
    <property type="entry name" value="4-DIPHOSPHOCYTIDYL-2-C-METHYL-D-ERYTHRITOL KINASE, CHLOROPLASTIC"/>
    <property type="match status" value="1"/>
</dbReference>
<dbReference type="Pfam" id="PF00288">
    <property type="entry name" value="GHMP_kinases_N"/>
    <property type="match status" value="1"/>
</dbReference>
<feature type="domain" description="GHMP kinase N-terminal" evidence="10">
    <location>
        <begin position="76"/>
        <end position="159"/>
    </location>
</feature>
<dbReference type="Proteomes" id="UP000031890">
    <property type="component" value="Chromosome"/>
</dbReference>
<evidence type="ECO:0000256" key="2">
    <source>
        <dbReference type="ARBA" id="ARBA00012052"/>
    </source>
</evidence>
<evidence type="ECO:0000256" key="5">
    <source>
        <dbReference type="ARBA" id="ARBA00022741"/>
    </source>
</evidence>
<feature type="binding site" evidence="9">
    <location>
        <begin position="104"/>
        <end position="114"/>
    </location>
    <ligand>
        <name>ATP</name>
        <dbReference type="ChEBI" id="CHEBI:30616"/>
    </ligand>
</feature>
<comment type="pathway">
    <text evidence="9">Isoprenoid biosynthesis; isopentenyl diphosphate biosynthesis via DXP pathway; isopentenyl diphosphate from 1-deoxy-D-xylulose 5-phosphate: step 3/6.</text>
</comment>
<organism evidence="12 13">
    <name type="scientific">Corynebacterium singulare</name>
    <dbReference type="NCBI Taxonomy" id="161899"/>
    <lineage>
        <taxon>Bacteria</taxon>
        <taxon>Bacillati</taxon>
        <taxon>Actinomycetota</taxon>
        <taxon>Actinomycetes</taxon>
        <taxon>Mycobacteriales</taxon>
        <taxon>Corynebacteriaceae</taxon>
        <taxon>Corynebacterium</taxon>
    </lineage>
</organism>
<sequence length="315" mass="32795">MSNPMTTPPHVWQARAHAKVNLHLGVGQAREDGFHELATVFQSLDVHDRVSYRWAEDTTVEVTGLHSAGVPASIDNLAWRAVELVAQRLMVPATGTLTMEKNIPAAGGMAGGSADAAAALLLANHALSTEFGREPVTEEMLFELAAELGSDVPFTLMGGTALGRGRGELLTPMLARGRYIWAIITNSEGLSTPTVFHKLDELRAAGRGSAPHLDTEAVGQALVSGNPRELAAAVHNDLQPAALSLRPDLRKILDTGEAAGALTGIVSGSGPTCAFLCEDEETAAEVVASVCADNRGTRGLVTTAPAAGASLVDLS</sequence>
<feature type="active site" evidence="9">
    <location>
        <position position="151"/>
    </location>
</feature>
<keyword evidence="9" id="KW-0414">Isoprene biosynthesis</keyword>
<dbReference type="Pfam" id="PF08544">
    <property type="entry name" value="GHMP_kinases_C"/>
    <property type="match status" value="1"/>
</dbReference>
<evidence type="ECO:0000256" key="4">
    <source>
        <dbReference type="ARBA" id="ARBA00022679"/>
    </source>
</evidence>
<dbReference type="EMBL" id="CP010827">
    <property type="protein sequence ID" value="AJI78494.1"/>
    <property type="molecule type" value="Genomic_DNA"/>
</dbReference>
<dbReference type="OrthoDB" id="3173073at2"/>
<evidence type="ECO:0000256" key="8">
    <source>
        <dbReference type="ARBA" id="ARBA00032554"/>
    </source>
</evidence>
<comment type="function">
    <text evidence="9">Catalyzes the phosphorylation of the position 2 hydroxy group of 4-diphosphocytidyl-2C-methyl-D-erythritol.</text>
</comment>
<dbReference type="AlphaFoldDB" id="A0A0B6EZX5"/>